<accession>Q0EYI2</accession>
<dbReference type="AlphaFoldDB" id="Q0EYI2"/>
<dbReference type="Proteomes" id="UP000005297">
    <property type="component" value="Unassembled WGS sequence"/>
</dbReference>
<dbReference type="GO" id="GO:0046872">
    <property type="term" value="F:metal ion binding"/>
    <property type="evidence" value="ECO:0007669"/>
    <property type="project" value="UniProtKB-KW"/>
</dbReference>
<dbReference type="PANTHER" id="PTHR33694:SF1">
    <property type="entry name" value="UDP-3-O-ACYL-N-ACETYLGLUCOSAMINE DEACETYLASE 1, MITOCHONDRIAL-RELATED"/>
    <property type="match status" value="1"/>
</dbReference>
<evidence type="ECO:0000313" key="14">
    <source>
        <dbReference type="Proteomes" id="UP000005297"/>
    </source>
</evidence>
<keyword evidence="5 12" id="KW-0444">Lipid biosynthesis</keyword>
<dbReference type="UniPathway" id="UPA00359">
    <property type="reaction ID" value="UER00478"/>
</dbReference>
<dbReference type="HAMAP" id="MF_00388">
    <property type="entry name" value="LpxC"/>
    <property type="match status" value="1"/>
</dbReference>
<feature type="active site" description="Proton donor" evidence="12">
    <location>
        <position position="260"/>
    </location>
</feature>
<dbReference type="InParanoid" id="Q0EYI2"/>
<keyword evidence="9 12" id="KW-0862">Zinc</keyword>
<dbReference type="GO" id="GO:0009245">
    <property type="term" value="P:lipid A biosynthetic process"/>
    <property type="evidence" value="ECO:0007669"/>
    <property type="project" value="UniProtKB-UniRule"/>
</dbReference>
<dbReference type="OrthoDB" id="5289346at2"/>
<comment type="pathway">
    <text evidence="3 12">Glycolipid biosynthesis; lipid IV(A) biosynthesis; lipid IV(A) from (3R)-3-hydroxytetradecanoyl-[acyl-carrier-protein] and UDP-N-acetyl-alpha-D-glucosamine: step 2/6.</text>
</comment>
<feature type="binding site" evidence="12">
    <location>
        <position position="76"/>
    </location>
    <ligand>
        <name>Zn(2+)</name>
        <dbReference type="ChEBI" id="CHEBI:29105"/>
    </ligand>
</feature>
<dbReference type="NCBIfam" id="TIGR00325">
    <property type="entry name" value="lpxC"/>
    <property type="match status" value="1"/>
</dbReference>
<keyword evidence="6 12" id="KW-0441">Lipid A biosynthesis</keyword>
<evidence type="ECO:0000256" key="11">
    <source>
        <dbReference type="ARBA" id="ARBA00024535"/>
    </source>
</evidence>
<dbReference type="EC" id="3.5.1.108" evidence="4 12"/>
<dbReference type="HOGENOM" id="CLU_046528_1_0_0"/>
<dbReference type="EMBL" id="AATS01000009">
    <property type="protein sequence ID" value="EAU54385.1"/>
    <property type="molecule type" value="Genomic_DNA"/>
</dbReference>
<name>Q0EYI2_9PROT</name>
<keyword evidence="8 12" id="KW-0378">Hydrolase</keyword>
<dbReference type="InterPro" id="IPR011334">
    <property type="entry name" value="UDP-acyl_GlcNac_deAcase_C"/>
</dbReference>
<evidence type="ECO:0000256" key="1">
    <source>
        <dbReference type="ARBA" id="ARBA00001947"/>
    </source>
</evidence>
<evidence type="ECO:0000256" key="8">
    <source>
        <dbReference type="ARBA" id="ARBA00022801"/>
    </source>
</evidence>
<keyword evidence="14" id="KW-1185">Reference proteome</keyword>
<evidence type="ECO:0000256" key="7">
    <source>
        <dbReference type="ARBA" id="ARBA00022723"/>
    </source>
</evidence>
<protein>
    <recommendedName>
        <fullName evidence="4 12">UDP-3-O-acyl-N-acetylglucosamine deacetylase</fullName>
        <shortName evidence="12">UDP-3-O-acyl-GlcNAc deacetylase</shortName>
        <ecNumber evidence="4 12">3.5.1.108</ecNumber>
    </recommendedName>
    <alternativeName>
        <fullName evidence="12">UDP-3-O-[R-3-hydroxymyristoyl]-N-acetylglucosamine deacetylase</fullName>
    </alternativeName>
</protein>
<dbReference type="eggNOG" id="COG0774">
    <property type="taxonomic scope" value="Bacteria"/>
</dbReference>
<comment type="function">
    <text evidence="2 12">Catalyzes the hydrolysis of UDP-3-O-myristoyl-N-acetylglucosamine to form UDP-3-O-myristoylglucosamine and acetate, the committed step in lipid A biosynthesis.</text>
</comment>
<keyword evidence="7 12" id="KW-0479">Metal-binding</keyword>
<dbReference type="FunCoup" id="Q0EYI2">
    <property type="interactions" value="419"/>
</dbReference>
<evidence type="ECO:0000256" key="4">
    <source>
        <dbReference type="ARBA" id="ARBA00012745"/>
    </source>
</evidence>
<evidence type="ECO:0000313" key="13">
    <source>
        <dbReference type="EMBL" id="EAU54385.1"/>
    </source>
</evidence>
<reference evidence="13 14" key="1">
    <citation type="submission" date="2006-09" db="EMBL/GenBank/DDBJ databases">
        <authorList>
            <person name="Emerson D."/>
            <person name="Ferriera S."/>
            <person name="Johnson J."/>
            <person name="Kravitz S."/>
            <person name="Halpern A."/>
            <person name="Remington K."/>
            <person name="Beeson K."/>
            <person name="Tran B."/>
            <person name="Rogers Y.-H."/>
            <person name="Friedman R."/>
            <person name="Venter J.C."/>
        </authorList>
    </citation>
    <scope>NUCLEOTIDE SEQUENCE [LARGE SCALE GENOMIC DNA]</scope>
    <source>
        <strain evidence="13 14">PV-1</strain>
    </source>
</reference>
<feature type="binding site" evidence="12">
    <location>
        <position position="237"/>
    </location>
    <ligand>
        <name>Zn(2+)</name>
        <dbReference type="ChEBI" id="CHEBI:29105"/>
    </ligand>
</feature>
<evidence type="ECO:0000256" key="9">
    <source>
        <dbReference type="ARBA" id="ARBA00022833"/>
    </source>
</evidence>
<comment type="catalytic activity">
    <reaction evidence="11 12">
        <text>a UDP-3-O-[(3R)-3-hydroxyacyl]-N-acetyl-alpha-D-glucosamine + H2O = a UDP-3-O-[(3R)-3-hydroxyacyl]-alpha-D-glucosamine + acetate</text>
        <dbReference type="Rhea" id="RHEA:67816"/>
        <dbReference type="ChEBI" id="CHEBI:15377"/>
        <dbReference type="ChEBI" id="CHEBI:30089"/>
        <dbReference type="ChEBI" id="CHEBI:137740"/>
        <dbReference type="ChEBI" id="CHEBI:173225"/>
        <dbReference type="EC" id="3.5.1.108"/>
    </reaction>
</comment>
<evidence type="ECO:0000256" key="10">
    <source>
        <dbReference type="ARBA" id="ARBA00023098"/>
    </source>
</evidence>
<dbReference type="PANTHER" id="PTHR33694">
    <property type="entry name" value="UDP-3-O-ACYL-N-ACETYLGLUCOSAMINE DEACETYLASE 1, MITOCHONDRIAL-RELATED"/>
    <property type="match status" value="1"/>
</dbReference>
<organism evidence="13 14">
    <name type="scientific">Mariprofundus ferrooxydans PV-1</name>
    <dbReference type="NCBI Taxonomy" id="314345"/>
    <lineage>
        <taxon>Bacteria</taxon>
        <taxon>Pseudomonadati</taxon>
        <taxon>Pseudomonadota</taxon>
        <taxon>Candidatius Mariprofundia</taxon>
        <taxon>Mariprofundales</taxon>
        <taxon>Mariprofundaceae</taxon>
        <taxon>Mariprofundus</taxon>
    </lineage>
</organism>
<dbReference type="GO" id="GO:0016020">
    <property type="term" value="C:membrane"/>
    <property type="evidence" value="ECO:0007669"/>
    <property type="project" value="GOC"/>
</dbReference>
<dbReference type="SUPFAM" id="SSF54211">
    <property type="entry name" value="Ribosomal protein S5 domain 2-like"/>
    <property type="match status" value="2"/>
</dbReference>
<gene>
    <name evidence="12" type="primary">lpxC</name>
    <name evidence="13" type="ORF">SPV1_00360</name>
</gene>
<dbReference type="GO" id="GO:0103117">
    <property type="term" value="F:UDP-3-O-acyl-N-acetylglucosamine deacetylase activity"/>
    <property type="evidence" value="ECO:0007669"/>
    <property type="project" value="UniProtKB-UniRule"/>
</dbReference>
<dbReference type="Pfam" id="PF03331">
    <property type="entry name" value="LpxC"/>
    <property type="match status" value="1"/>
</dbReference>
<keyword evidence="10 12" id="KW-0443">Lipid metabolism</keyword>
<dbReference type="InterPro" id="IPR020568">
    <property type="entry name" value="Ribosomal_Su5_D2-typ_SF"/>
</dbReference>
<sequence>MIAQRTLDHSIRCSGIGLHSGRKIQLVLHPAPENSGITFVRSDLGVEIPARADCVTDTRLCTTIGQGKANISTVEHLLSALAGLGVDNARIEVSGPEVPIMDGSSAPFVFLIQCAGIREQSQAKKVMRILKRVEVQNGDKRCALYPASGFSVSYLLDYDHPLLRKRKVKIDFSRQAYTREISRARTFGFLHEVEALQKAGLALGGSLENAIVLDTHRVVNEGGLRYEDECVRHKILDTLGDLSLSGYPIVGAFEGELTGHDMNHQLVMTLLADPSSYRIEELQAEKESSAVIAAQRAQTA</sequence>
<dbReference type="RefSeq" id="WP_009851839.1">
    <property type="nucleotide sequence ID" value="NZ_DS022296.1"/>
</dbReference>
<evidence type="ECO:0000256" key="3">
    <source>
        <dbReference type="ARBA" id="ARBA00005002"/>
    </source>
</evidence>
<feature type="binding site" evidence="12">
    <location>
        <position position="233"/>
    </location>
    <ligand>
        <name>Zn(2+)</name>
        <dbReference type="ChEBI" id="CHEBI:29105"/>
    </ligand>
</feature>
<dbReference type="InterPro" id="IPR015870">
    <property type="entry name" value="UDP-acyl_N-AcGlcN_deAcase_N"/>
</dbReference>
<comment type="similarity">
    <text evidence="12">Belongs to the LpxC family.</text>
</comment>
<evidence type="ECO:0000256" key="6">
    <source>
        <dbReference type="ARBA" id="ARBA00022556"/>
    </source>
</evidence>
<dbReference type="STRING" id="314344.AL013_07850"/>
<comment type="cofactor">
    <cofactor evidence="1 12">
        <name>Zn(2+)</name>
        <dbReference type="ChEBI" id="CHEBI:29105"/>
    </cofactor>
</comment>
<proteinExistence type="inferred from homology"/>
<dbReference type="Gene3D" id="3.30.230.20">
    <property type="entry name" value="lpxc deacetylase, domain 1"/>
    <property type="match status" value="1"/>
</dbReference>
<dbReference type="InterPro" id="IPR004463">
    <property type="entry name" value="UDP-acyl_GlcNac_deAcase"/>
</dbReference>
<evidence type="ECO:0000256" key="5">
    <source>
        <dbReference type="ARBA" id="ARBA00022516"/>
    </source>
</evidence>
<evidence type="ECO:0000256" key="2">
    <source>
        <dbReference type="ARBA" id="ARBA00002923"/>
    </source>
</evidence>
<evidence type="ECO:0000256" key="12">
    <source>
        <dbReference type="HAMAP-Rule" id="MF_00388"/>
    </source>
</evidence>
<comment type="caution">
    <text evidence="13">The sequence shown here is derived from an EMBL/GenBank/DDBJ whole genome shotgun (WGS) entry which is preliminary data.</text>
</comment>
<dbReference type="Gene3D" id="3.30.1700.10">
    <property type="entry name" value="lpxc deacetylase, domain 2"/>
    <property type="match status" value="1"/>
</dbReference>